<name>A0A143Y297_9LACT</name>
<dbReference type="EMBL" id="FJNE01000001">
    <property type="protein sequence ID" value="CZQ79875.1"/>
    <property type="molecule type" value="Genomic_DNA"/>
</dbReference>
<dbReference type="RefSeq" id="WP_087029603.1">
    <property type="nucleotide sequence ID" value="NZ_FJNE01000001.1"/>
</dbReference>
<protein>
    <submittedName>
        <fullName evidence="3">Glucose/ribitol dehydrogenase</fullName>
    </submittedName>
</protein>
<evidence type="ECO:0000313" key="3">
    <source>
        <dbReference type="EMBL" id="CZQ79875.1"/>
    </source>
</evidence>
<dbReference type="GO" id="GO:0016616">
    <property type="term" value="F:oxidoreductase activity, acting on the CH-OH group of donors, NAD or NADP as acceptor"/>
    <property type="evidence" value="ECO:0007669"/>
    <property type="project" value="TreeGrafter"/>
</dbReference>
<dbReference type="InterPro" id="IPR002347">
    <property type="entry name" value="SDR_fam"/>
</dbReference>
<keyword evidence="2" id="KW-0560">Oxidoreductase</keyword>
<dbReference type="AlphaFoldDB" id="A0A143Y297"/>
<gene>
    <name evidence="3" type="ORF">Tpal_12</name>
</gene>
<keyword evidence="4" id="KW-1185">Reference proteome</keyword>
<reference evidence="3 4" key="1">
    <citation type="submission" date="2016-02" db="EMBL/GenBank/DDBJ databases">
        <authorList>
            <person name="Wen L."/>
            <person name="He K."/>
            <person name="Yang H."/>
        </authorList>
    </citation>
    <scope>NUCLEOTIDE SEQUENCE [LARGE SCALE GENOMIC DNA]</scope>
    <source>
        <strain evidence="3">Trichococcus palustris</strain>
    </source>
</reference>
<proteinExistence type="inferred from homology"/>
<dbReference type="PRINTS" id="PR00081">
    <property type="entry name" value="GDHRDH"/>
</dbReference>
<dbReference type="PANTHER" id="PTHR42760">
    <property type="entry name" value="SHORT-CHAIN DEHYDROGENASES/REDUCTASES FAMILY MEMBER"/>
    <property type="match status" value="1"/>
</dbReference>
<sequence length="100" mass="10518">MNNKEFADRYAVVTGGARGISYEAAKVLGADNINVNAVCPGVVNTAMTANTDYSKTIAMIPLKRLGETDDITGIIAFLASEDSKYITGCGIDVNGGSFMF</sequence>
<dbReference type="InterPro" id="IPR036291">
    <property type="entry name" value="NAD(P)-bd_dom_sf"/>
</dbReference>
<dbReference type="OrthoDB" id="9803333at2"/>
<dbReference type="Proteomes" id="UP000242754">
    <property type="component" value="Unassembled WGS sequence"/>
</dbReference>
<dbReference type="SUPFAM" id="SSF51735">
    <property type="entry name" value="NAD(P)-binding Rossmann-fold domains"/>
    <property type="match status" value="1"/>
</dbReference>
<dbReference type="STRING" id="140314.SAMN04488076_11841"/>
<comment type="similarity">
    <text evidence="1">Belongs to the short-chain dehydrogenases/reductases (SDR) family.</text>
</comment>
<dbReference type="Gene3D" id="3.40.50.720">
    <property type="entry name" value="NAD(P)-binding Rossmann-like Domain"/>
    <property type="match status" value="1"/>
</dbReference>
<evidence type="ECO:0000256" key="1">
    <source>
        <dbReference type="ARBA" id="ARBA00006484"/>
    </source>
</evidence>
<dbReference type="PANTHER" id="PTHR42760:SF133">
    <property type="entry name" value="3-OXOACYL-[ACYL-CARRIER-PROTEIN] REDUCTASE"/>
    <property type="match status" value="1"/>
</dbReference>
<dbReference type="Pfam" id="PF13561">
    <property type="entry name" value="adh_short_C2"/>
    <property type="match status" value="1"/>
</dbReference>
<accession>A0A143Y297</accession>
<organism evidence="3 4">
    <name type="scientific">Trichococcus palustris</name>
    <dbReference type="NCBI Taxonomy" id="140314"/>
    <lineage>
        <taxon>Bacteria</taxon>
        <taxon>Bacillati</taxon>
        <taxon>Bacillota</taxon>
        <taxon>Bacilli</taxon>
        <taxon>Lactobacillales</taxon>
        <taxon>Carnobacteriaceae</taxon>
        <taxon>Trichococcus</taxon>
    </lineage>
</organism>
<evidence type="ECO:0000313" key="4">
    <source>
        <dbReference type="Proteomes" id="UP000242754"/>
    </source>
</evidence>
<evidence type="ECO:0000256" key="2">
    <source>
        <dbReference type="ARBA" id="ARBA00023002"/>
    </source>
</evidence>